<dbReference type="CDD" id="cd00082">
    <property type="entry name" value="HisKA"/>
    <property type="match status" value="1"/>
</dbReference>
<dbReference type="InterPro" id="IPR001789">
    <property type="entry name" value="Sig_transdc_resp-reg_receiver"/>
</dbReference>
<keyword evidence="10" id="KW-0067">ATP-binding</keyword>
<dbReference type="SUPFAM" id="SSF55874">
    <property type="entry name" value="ATPase domain of HSP90 chaperone/DNA topoisomerase II/histidine kinase"/>
    <property type="match status" value="1"/>
</dbReference>
<evidence type="ECO:0000256" key="10">
    <source>
        <dbReference type="ARBA" id="ARBA00022840"/>
    </source>
</evidence>
<evidence type="ECO:0000256" key="17">
    <source>
        <dbReference type="SAM" id="Phobius"/>
    </source>
</evidence>
<evidence type="ECO:0000256" key="3">
    <source>
        <dbReference type="ARBA" id="ARBA00012438"/>
    </source>
</evidence>
<dbReference type="InterPro" id="IPR000014">
    <property type="entry name" value="PAS"/>
</dbReference>
<sequence length="1076" mass="117057">MTRQQLHTMPALAASLDTEPDRGSRHLPDLMSKLFVLHPALAALAFMLTAGAIIFTRGAGDIAAVWPVNAVLLITLLKSRRAHWPSLFLWFGLGEFSAHLLFGHMGAEALLVLLGHSIEVLIAALIVGRHPASGLISTARVTRLFVGGLLGCLASTAIMMAGWSTLGTPALLLDGALWFFADFLGLLLFAPLVSALASRQTSKGEQIDWKSFFQMGLVIAVTFGVFAQSNYPFLFFVPPILVPITLRHGVRGAAVALIVVSLIAIPFTYMGSGPTTLTQGDIVIHMLILQSFMAANSFMALALGAAVAERRRLNEQLRNSKRRIMQRSGQEKVLLAKAELAEQISQVGHWTLTPSTGEIYWSPEVYRIHGVDPETFDPMLDAAMGFYHGEDEARVSEMLARHMASGEDWDFEASLERRSDGAIRRVRSIAKCHKGPDGNVESIFGVFKDITREYELYEQIAQQEEQYRLLAEHSTDIVLKFGLDGIISYASPSAAKIVPPDEAVGRSAMDFIVPEDQEFVRNATRALLTDGEPDRSVVREHRAPLADGSIVWLEGSPQLIRDKDGIPVAIVSTYRDVTERHEREKMLAEARREAETATIARTEFLSNMSHEIRTPLNGVLGFTDILKSTPLSDEQLSHVQRISSAGRTLLEIVNDILDFSKIDAGRLDVEKRPYDLRTVVNDVVNLISAARPNPNVTITHQIAPDIAANVVGDETRTRQILTNLVGNAAKFTEAGHVMVDVRLKGGKICMIVADTGAGIPADKLDHVFTGFSQADSSISRRFGGSGLGLSISRSLAQLMDGNLHLTSTVGEGTNAILTLPYIPDRRTGRTEAGAVKEDRRAPQASRIMVVDDVEMNRALLEIGLQQSGHEVMTFASAPDAILALMEGRMFDIILMDVQMPDMDGLTATRRIRELPGPVSRTPIVALTANVMAGQAEECRAAGMDAHFPKPVDMVRLNGLIERLLRKKRQEAACQAADAEMKIAKLKDECRKDILELPGQLGALLKITSPVERAKAVAALAHSVAGTSGSLGFSQVSDAAFRLETTAKAILEGSSEPAELREAVEDFVSIAAETEAA</sequence>
<dbReference type="InterPro" id="IPR005467">
    <property type="entry name" value="His_kinase_dom"/>
</dbReference>
<dbReference type="InterPro" id="IPR036890">
    <property type="entry name" value="HATPase_C_sf"/>
</dbReference>
<evidence type="ECO:0000256" key="14">
    <source>
        <dbReference type="PROSITE-ProRule" id="PRU00110"/>
    </source>
</evidence>
<dbReference type="InterPro" id="IPR036097">
    <property type="entry name" value="HisK_dim/P_sf"/>
</dbReference>
<feature type="domain" description="Histidine kinase" evidence="18">
    <location>
        <begin position="607"/>
        <end position="823"/>
    </location>
</feature>
<dbReference type="STRING" id="1280953.HOC_09989"/>
<reference evidence="23 24" key="1">
    <citation type="journal article" date="2014" name="Antonie Van Leeuwenhoek">
        <title>Hyphomonas beringensis sp. nov. and Hyphomonas chukchiensis sp. nov., isolated from surface seawater of the Bering Sea and Chukchi Sea.</title>
        <authorList>
            <person name="Li C."/>
            <person name="Lai Q."/>
            <person name="Li G."/>
            <person name="Dong C."/>
            <person name="Wang J."/>
            <person name="Liao Y."/>
            <person name="Shao Z."/>
        </authorList>
    </citation>
    <scope>NUCLEOTIDE SEQUENCE [LARGE SCALE GENOMIC DNA]</scope>
    <source>
        <strain evidence="23 24">SCH89</strain>
    </source>
</reference>
<keyword evidence="13 17" id="KW-0472">Membrane</keyword>
<dbReference type="SUPFAM" id="SSF47384">
    <property type="entry name" value="Homodimeric domain of signal transducing histidine kinase"/>
    <property type="match status" value="1"/>
</dbReference>
<dbReference type="PROSITE" id="PS50894">
    <property type="entry name" value="HPT"/>
    <property type="match status" value="1"/>
</dbReference>
<evidence type="ECO:0000259" key="22">
    <source>
        <dbReference type="PROSITE" id="PS50894"/>
    </source>
</evidence>
<keyword evidence="9 23" id="KW-0418">Kinase</keyword>
<evidence type="ECO:0000259" key="18">
    <source>
        <dbReference type="PROSITE" id="PS50109"/>
    </source>
</evidence>
<dbReference type="InterPro" id="IPR001610">
    <property type="entry name" value="PAC"/>
</dbReference>
<dbReference type="PATRIC" id="fig|1280953.3.peg.2018"/>
<comment type="subcellular location">
    <subcellularLocation>
        <location evidence="2">Cell membrane</location>
        <topology evidence="2">Multi-pass membrane protein</topology>
    </subcellularLocation>
</comment>
<dbReference type="SMART" id="SM00387">
    <property type="entry name" value="HATPase_c"/>
    <property type="match status" value="1"/>
</dbReference>
<dbReference type="InterPro" id="IPR011006">
    <property type="entry name" value="CheY-like_superfamily"/>
</dbReference>
<evidence type="ECO:0000256" key="12">
    <source>
        <dbReference type="ARBA" id="ARBA00023012"/>
    </source>
</evidence>
<accession>A0A059G6S6</accession>
<dbReference type="eggNOG" id="COG2205">
    <property type="taxonomic scope" value="Bacteria"/>
</dbReference>
<evidence type="ECO:0000256" key="6">
    <source>
        <dbReference type="ARBA" id="ARBA00022679"/>
    </source>
</evidence>
<keyword evidence="16" id="KW-0175">Coiled coil</keyword>
<dbReference type="SMART" id="SM00086">
    <property type="entry name" value="PAC"/>
    <property type="match status" value="2"/>
</dbReference>
<proteinExistence type="predicted"/>
<keyword evidence="5 15" id="KW-0597">Phosphoprotein</keyword>
<dbReference type="SUPFAM" id="SSF55785">
    <property type="entry name" value="PYP-like sensor domain (PAS domain)"/>
    <property type="match status" value="2"/>
</dbReference>
<organism evidence="23 24">
    <name type="scientific">Hyphomonas oceanitis SCH89</name>
    <dbReference type="NCBI Taxonomy" id="1280953"/>
    <lineage>
        <taxon>Bacteria</taxon>
        <taxon>Pseudomonadati</taxon>
        <taxon>Pseudomonadota</taxon>
        <taxon>Alphaproteobacteria</taxon>
        <taxon>Hyphomonadales</taxon>
        <taxon>Hyphomonadaceae</taxon>
        <taxon>Hyphomonas</taxon>
    </lineage>
</organism>
<dbReference type="OrthoDB" id="9774458at2"/>
<dbReference type="PROSITE" id="PS50110">
    <property type="entry name" value="RESPONSE_REGULATORY"/>
    <property type="match status" value="1"/>
</dbReference>
<evidence type="ECO:0000256" key="11">
    <source>
        <dbReference type="ARBA" id="ARBA00022989"/>
    </source>
</evidence>
<feature type="transmembrane region" description="Helical" evidence="17">
    <location>
        <begin position="249"/>
        <end position="270"/>
    </location>
</feature>
<name>A0A059G6S6_9PROT</name>
<dbReference type="PROSITE" id="PS50109">
    <property type="entry name" value="HIS_KIN"/>
    <property type="match status" value="1"/>
</dbReference>
<dbReference type="Gene3D" id="3.40.50.2300">
    <property type="match status" value="1"/>
</dbReference>
<feature type="domain" description="HPt" evidence="22">
    <location>
        <begin position="981"/>
        <end position="1076"/>
    </location>
</feature>
<dbReference type="Pfam" id="PF00072">
    <property type="entry name" value="Response_reg"/>
    <property type="match status" value="1"/>
</dbReference>
<feature type="transmembrane region" description="Helical" evidence="17">
    <location>
        <begin position="209"/>
        <end position="229"/>
    </location>
</feature>
<evidence type="ECO:0000256" key="5">
    <source>
        <dbReference type="ARBA" id="ARBA00022553"/>
    </source>
</evidence>
<dbReference type="PANTHER" id="PTHR45339:SF1">
    <property type="entry name" value="HYBRID SIGNAL TRANSDUCTION HISTIDINE KINASE J"/>
    <property type="match status" value="1"/>
</dbReference>
<evidence type="ECO:0000259" key="19">
    <source>
        <dbReference type="PROSITE" id="PS50110"/>
    </source>
</evidence>
<feature type="domain" description="PAS" evidence="20">
    <location>
        <begin position="500"/>
        <end position="531"/>
    </location>
</feature>
<dbReference type="NCBIfam" id="TIGR00229">
    <property type="entry name" value="sensory_box"/>
    <property type="match status" value="1"/>
</dbReference>
<dbReference type="SUPFAM" id="SSF47226">
    <property type="entry name" value="Histidine-containing phosphotransfer domain, HPT domain"/>
    <property type="match status" value="1"/>
</dbReference>
<feature type="domain" description="PAC" evidence="21">
    <location>
        <begin position="409"/>
        <end position="462"/>
    </location>
</feature>
<evidence type="ECO:0000259" key="20">
    <source>
        <dbReference type="PROSITE" id="PS50112"/>
    </source>
</evidence>
<dbReference type="PANTHER" id="PTHR45339">
    <property type="entry name" value="HYBRID SIGNAL TRANSDUCTION HISTIDINE KINASE J"/>
    <property type="match status" value="1"/>
</dbReference>
<evidence type="ECO:0000256" key="8">
    <source>
        <dbReference type="ARBA" id="ARBA00022741"/>
    </source>
</evidence>
<dbReference type="CDD" id="cd17546">
    <property type="entry name" value="REC_hyHK_CKI1_RcsC-like"/>
    <property type="match status" value="1"/>
</dbReference>
<comment type="caution">
    <text evidence="23">The sequence shown here is derived from an EMBL/GenBank/DDBJ whole genome shotgun (WGS) entry which is preliminary data.</text>
</comment>
<dbReference type="InterPro" id="IPR013656">
    <property type="entry name" value="PAS_4"/>
</dbReference>
<evidence type="ECO:0000256" key="7">
    <source>
        <dbReference type="ARBA" id="ARBA00022692"/>
    </source>
</evidence>
<dbReference type="GO" id="GO:0005524">
    <property type="term" value="F:ATP binding"/>
    <property type="evidence" value="ECO:0007669"/>
    <property type="project" value="UniProtKB-KW"/>
</dbReference>
<comment type="catalytic activity">
    <reaction evidence="1">
        <text>ATP + protein L-histidine = ADP + protein N-phospho-L-histidine.</text>
        <dbReference type="EC" id="2.7.13.3"/>
    </reaction>
</comment>
<dbReference type="CDD" id="cd16922">
    <property type="entry name" value="HATPase_EvgS-ArcB-TorS-like"/>
    <property type="match status" value="1"/>
</dbReference>
<evidence type="ECO:0000256" key="2">
    <source>
        <dbReference type="ARBA" id="ARBA00004651"/>
    </source>
</evidence>
<dbReference type="Pfam" id="PF00512">
    <property type="entry name" value="HisKA"/>
    <property type="match status" value="1"/>
</dbReference>
<evidence type="ECO:0000256" key="4">
    <source>
        <dbReference type="ARBA" id="ARBA00022475"/>
    </source>
</evidence>
<dbReference type="Gene3D" id="1.10.287.130">
    <property type="match status" value="1"/>
</dbReference>
<feature type="modified residue" description="4-aspartylphosphate" evidence="15">
    <location>
        <position position="896"/>
    </location>
</feature>
<dbReference type="Pfam" id="PF01627">
    <property type="entry name" value="Hpt"/>
    <property type="match status" value="1"/>
</dbReference>
<feature type="transmembrane region" description="Helical" evidence="17">
    <location>
        <begin position="282"/>
        <end position="308"/>
    </location>
</feature>
<evidence type="ECO:0000256" key="13">
    <source>
        <dbReference type="ARBA" id="ARBA00023136"/>
    </source>
</evidence>
<dbReference type="FunFam" id="3.30.565.10:FF:000010">
    <property type="entry name" value="Sensor histidine kinase RcsC"/>
    <property type="match status" value="1"/>
</dbReference>
<evidence type="ECO:0000313" key="24">
    <source>
        <dbReference type="Proteomes" id="UP000024942"/>
    </source>
</evidence>
<evidence type="ECO:0000313" key="23">
    <source>
        <dbReference type="EMBL" id="KDA02542.1"/>
    </source>
</evidence>
<evidence type="ECO:0000256" key="16">
    <source>
        <dbReference type="SAM" id="Coils"/>
    </source>
</evidence>
<dbReference type="SMART" id="SM00091">
    <property type="entry name" value="PAS"/>
    <property type="match status" value="2"/>
</dbReference>
<keyword evidence="4" id="KW-1003">Cell membrane</keyword>
<dbReference type="Pfam" id="PF05231">
    <property type="entry name" value="MASE1"/>
    <property type="match status" value="1"/>
</dbReference>
<feature type="transmembrane region" description="Helical" evidence="17">
    <location>
        <begin position="141"/>
        <end position="163"/>
    </location>
</feature>
<dbReference type="SMART" id="SM00448">
    <property type="entry name" value="REC"/>
    <property type="match status" value="1"/>
</dbReference>
<feature type="transmembrane region" description="Helical" evidence="17">
    <location>
        <begin position="34"/>
        <end position="55"/>
    </location>
</feature>
<dbReference type="EMBL" id="ARYL01000013">
    <property type="protein sequence ID" value="KDA02542.1"/>
    <property type="molecule type" value="Genomic_DNA"/>
</dbReference>
<feature type="domain" description="Response regulatory" evidence="19">
    <location>
        <begin position="846"/>
        <end position="964"/>
    </location>
</feature>
<dbReference type="Pfam" id="PF08448">
    <property type="entry name" value="PAS_4"/>
    <property type="match status" value="1"/>
</dbReference>
<dbReference type="InterPro" id="IPR004358">
    <property type="entry name" value="Sig_transdc_His_kin-like_C"/>
</dbReference>
<dbReference type="Pfam" id="PF02518">
    <property type="entry name" value="HATPase_c"/>
    <property type="match status" value="1"/>
</dbReference>
<feature type="modified residue" description="Phosphohistidine" evidence="14">
    <location>
        <position position="1021"/>
    </location>
</feature>
<dbReference type="PRINTS" id="PR00344">
    <property type="entry name" value="BCTRLSENSOR"/>
</dbReference>
<dbReference type="InterPro" id="IPR013655">
    <property type="entry name" value="PAS_fold_3"/>
</dbReference>
<dbReference type="CDD" id="cd00130">
    <property type="entry name" value="PAS"/>
    <property type="match status" value="1"/>
</dbReference>
<dbReference type="EC" id="2.7.13.3" evidence="3"/>
<dbReference type="PROSITE" id="PS50112">
    <property type="entry name" value="PAS"/>
    <property type="match status" value="1"/>
</dbReference>
<protein>
    <recommendedName>
        <fullName evidence="3">histidine kinase</fullName>
        <ecNumber evidence="3">2.7.13.3</ecNumber>
    </recommendedName>
</protein>
<dbReference type="InterPro" id="IPR036641">
    <property type="entry name" value="HPT_dom_sf"/>
</dbReference>
<gene>
    <name evidence="23" type="ORF">HOC_09989</name>
</gene>
<keyword evidence="24" id="KW-1185">Reference proteome</keyword>
<dbReference type="FunFam" id="1.10.287.130:FF:000004">
    <property type="entry name" value="Ethylene receptor 1"/>
    <property type="match status" value="1"/>
</dbReference>
<dbReference type="Gene3D" id="3.30.565.10">
    <property type="entry name" value="Histidine kinase-like ATPase, C-terminal domain"/>
    <property type="match status" value="1"/>
</dbReference>
<dbReference type="InterPro" id="IPR035965">
    <property type="entry name" value="PAS-like_dom_sf"/>
</dbReference>
<dbReference type="InterPro" id="IPR007895">
    <property type="entry name" value="MASE1"/>
</dbReference>
<keyword evidence="11 17" id="KW-1133">Transmembrane helix</keyword>
<keyword evidence="6" id="KW-0808">Transferase</keyword>
<dbReference type="Pfam" id="PF08447">
    <property type="entry name" value="PAS_3"/>
    <property type="match status" value="1"/>
</dbReference>
<feature type="transmembrane region" description="Helical" evidence="17">
    <location>
        <begin position="175"/>
        <end position="197"/>
    </location>
</feature>
<keyword evidence="8" id="KW-0547">Nucleotide-binding</keyword>
<dbReference type="InterPro" id="IPR000700">
    <property type="entry name" value="PAS-assoc_C"/>
</dbReference>
<dbReference type="AlphaFoldDB" id="A0A059G6S6"/>
<dbReference type="SMART" id="SM00388">
    <property type="entry name" value="HisKA"/>
    <property type="match status" value="1"/>
</dbReference>
<dbReference type="InterPro" id="IPR008207">
    <property type="entry name" value="Sig_transdc_His_kin_Hpt_dom"/>
</dbReference>
<evidence type="ECO:0000256" key="15">
    <source>
        <dbReference type="PROSITE-ProRule" id="PRU00169"/>
    </source>
</evidence>
<evidence type="ECO:0000256" key="1">
    <source>
        <dbReference type="ARBA" id="ARBA00000085"/>
    </source>
</evidence>
<dbReference type="Proteomes" id="UP000024942">
    <property type="component" value="Unassembled WGS sequence"/>
</dbReference>
<dbReference type="Gene3D" id="3.30.450.20">
    <property type="entry name" value="PAS domain"/>
    <property type="match status" value="2"/>
</dbReference>
<keyword evidence="12" id="KW-0902">Two-component regulatory system</keyword>
<evidence type="ECO:0000259" key="21">
    <source>
        <dbReference type="PROSITE" id="PS50113"/>
    </source>
</evidence>
<evidence type="ECO:0000256" key="9">
    <source>
        <dbReference type="ARBA" id="ARBA00022777"/>
    </source>
</evidence>
<feature type="domain" description="PAC" evidence="21">
    <location>
        <begin position="537"/>
        <end position="589"/>
    </location>
</feature>
<dbReference type="GO" id="GO:0005886">
    <property type="term" value="C:plasma membrane"/>
    <property type="evidence" value="ECO:0007669"/>
    <property type="project" value="UniProtKB-SubCell"/>
</dbReference>
<dbReference type="InterPro" id="IPR003594">
    <property type="entry name" value="HATPase_dom"/>
</dbReference>
<dbReference type="SUPFAM" id="SSF52172">
    <property type="entry name" value="CheY-like"/>
    <property type="match status" value="1"/>
</dbReference>
<dbReference type="InterPro" id="IPR003661">
    <property type="entry name" value="HisK_dim/P_dom"/>
</dbReference>
<dbReference type="PROSITE" id="PS50113">
    <property type="entry name" value="PAC"/>
    <property type="match status" value="2"/>
</dbReference>
<feature type="coiled-coil region" evidence="16">
    <location>
        <begin position="968"/>
        <end position="995"/>
    </location>
</feature>
<keyword evidence="7 17" id="KW-0812">Transmembrane</keyword>
<dbReference type="GO" id="GO:0000155">
    <property type="term" value="F:phosphorelay sensor kinase activity"/>
    <property type="evidence" value="ECO:0007669"/>
    <property type="project" value="InterPro"/>
</dbReference>
<dbReference type="RefSeq" id="WP_051624721.1">
    <property type="nucleotide sequence ID" value="NZ_ARYL01000013.1"/>
</dbReference>
<feature type="transmembrane region" description="Helical" evidence="17">
    <location>
        <begin position="109"/>
        <end position="129"/>
    </location>
</feature>